<evidence type="ECO:0000313" key="3">
    <source>
        <dbReference type="Proteomes" id="UP001596084"/>
    </source>
</evidence>
<protein>
    <submittedName>
        <fullName evidence="2">P27 family phage terminase small subunit</fullName>
    </submittedName>
</protein>
<dbReference type="Proteomes" id="UP001596084">
    <property type="component" value="Unassembled WGS sequence"/>
</dbReference>
<dbReference type="InterPro" id="IPR006448">
    <property type="entry name" value="Phage_term_ssu_P27"/>
</dbReference>
<proteinExistence type="predicted"/>
<evidence type="ECO:0000256" key="1">
    <source>
        <dbReference type="SAM" id="MobiDB-lite"/>
    </source>
</evidence>
<gene>
    <name evidence="2" type="ORF">ACFPP7_24415</name>
</gene>
<comment type="caution">
    <text evidence="2">The sequence shown here is derived from an EMBL/GenBank/DDBJ whole genome shotgun (WGS) entry which is preliminary data.</text>
</comment>
<sequence>MARPPKPTALKLIAGNPGKRSLNKQEPDPTYLQDLTPPAWLSDAAKQVWSELAPAAVAAKLLTEVDVEPFAMGCVAIAQYRLATGRTGEDAVKRKLAVDDKGNAVTDENGQPVYAGEHINPWALVQSMSFKQAMLVFDKFGMTPQARTRIAVQPQGDLFGEQKTGAASYFS</sequence>
<evidence type="ECO:0000313" key="2">
    <source>
        <dbReference type="EMBL" id="MFC5524027.1"/>
    </source>
</evidence>
<keyword evidence="3" id="KW-1185">Reference proteome</keyword>
<dbReference type="Pfam" id="PF05119">
    <property type="entry name" value="Terminase_4"/>
    <property type="match status" value="1"/>
</dbReference>
<organism evidence="2 3">
    <name type="scientific">Polaromonas jejuensis</name>
    <dbReference type="NCBI Taxonomy" id="457502"/>
    <lineage>
        <taxon>Bacteria</taxon>
        <taxon>Pseudomonadati</taxon>
        <taxon>Pseudomonadota</taxon>
        <taxon>Betaproteobacteria</taxon>
        <taxon>Burkholderiales</taxon>
        <taxon>Comamonadaceae</taxon>
        <taxon>Polaromonas</taxon>
    </lineage>
</organism>
<dbReference type="EMBL" id="JBHSMX010000066">
    <property type="protein sequence ID" value="MFC5524027.1"/>
    <property type="molecule type" value="Genomic_DNA"/>
</dbReference>
<feature type="region of interest" description="Disordered" evidence="1">
    <location>
        <begin position="1"/>
        <end position="30"/>
    </location>
</feature>
<name>A0ABW0QK91_9BURK</name>
<accession>A0ABW0QK91</accession>
<reference evidence="3" key="1">
    <citation type="journal article" date="2019" name="Int. J. Syst. Evol. Microbiol.">
        <title>The Global Catalogue of Microorganisms (GCM) 10K type strain sequencing project: providing services to taxonomists for standard genome sequencing and annotation.</title>
        <authorList>
            <consortium name="The Broad Institute Genomics Platform"/>
            <consortium name="The Broad Institute Genome Sequencing Center for Infectious Disease"/>
            <person name="Wu L."/>
            <person name="Ma J."/>
        </authorList>
    </citation>
    <scope>NUCLEOTIDE SEQUENCE [LARGE SCALE GENOMIC DNA]</scope>
    <source>
        <strain evidence="3">CGMCC 4.7277</strain>
    </source>
</reference>
<dbReference type="RefSeq" id="WP_068832043.1">
    <property type="nucleotide sequence ID" value="NZ_JBHSMX010000066.1"/>
</dbReference>